<keyword evidence="3" id="KW-1185">Reference proteome</keyword>
<accession>A0A9K3LJP9</accession>
<reference evidence="2" key="2">
    <citation type="submission" date="2021-04" db="EMBL/GenBank/DDBJ databases">
        <authorList>
            <person name="Podell S."/>
        </authorList>
    </citation>
    <scope>NUCLEOTIDE SEQUENCE</scope>
    <source>
        <strain evidence="2">Hildebrandi</strain>
    </source>
</reference>
<dbReference type="AlphaFoldDB" id="A0A9K3LJP9"/>
<protein>
    <submittedName>
        <fullName evidence="2">Uncharacterized protein</fullName>
    </submittedName>
</protein>
<reference evidence="2" key="1">
    <citation type="journal article" date="2021" name="Sci. Rep.">
        <title>Diploid genomic architecture of Nitzschia inconspicua, an elite biomass production diatom.</title>
        <authorList>
            <person name="Oliver A."/>
            <person name="Podell S."/>
            <person name="Pinowska A."/>
            <person name="Traller J.C."/>
            <person name="Smith S.R."/>
            <person name="McClure R."/>
            <person name="Beliaev A."/>
            <person name="Bohutskyi P."/>
            <person name="Hill E.A."/>
            <person name="Rabines A."/>
            <person name="Zheng H."/>
            <person name="Allen L.Z."/>
            <person name="Kuo A."/>
            <person name="Grigoriev I.V."/>
            <person name="Allen A.E."/>
            <person name="Hazlebeck D."/>
            <person name="Allen E.E."/>
        </authorList>
    </citation>
    <scope>NUCLEOTIDE SEQUENCE</scope>
    <source>
        <strain evidence="2">Hildebrandi</strain>
    </source>
</reference>
<feature type="compositionally biased region" description="Basic and acidic residues" evidence="1">
    <location>
        <begin position="325"/>
        <end position="334"/>
    </location>
</feature>
<comment type="caution">
    <text evidence="2">The sequence shown here is derived from an EMBL/GenBank/DDBJ whole genome shotgun (WGS) entry which is preliminary data.</text>
</comment>
<gene>
    <name evidence="2" type="ORF">IV203_025697</name>
</gene>
<dbReference type="Proteomes" id="UP000693970">
    <property type="component" value="Unassembled WGS sequence"/>
</dbReference>
<organism evidence="2 3">
    <name type="scientific">Nitzschia inconspicua</name>
    <dbReference type="NCBI Taxonomy" id="303405"/>
    <lineage>
        <taxon>Eukaryota</taxon>
        <taxon>Sar</taxon>
        <taxon>Stramenopiles</taxon>
        <taxon>Ochrophyta</taxon>
        <taxon>Bacillariophyta</taxon>
        <taxon>Bacillariophyceae</taxon>
        <taxon>Bacillariophycidae</taxon>
        <taxon>Bacillariales</taxon>
        <taxon>Bacillariaceae</taxon>
        <taxon>Nitzschia</taxon>
    </lineage>
</organism>
<feature type="compositionally biased region" description="Acidic residues" evidence="1">
    <location>
        <begin position="335"/>
        <end position="348"/>
    </location>
</feature>
<feature type="region of interest" description="Disordered" evidence="1">
    <location>
        <begin position="271"/>
        <end position="349"/>
    </location>
</feature>
<evidence type="ECO:0000313" key="2">
    <source>
        <dbReference type="EMBL" id="KAG7362031.1"/>
    </source>
</evidence>
<sequence>MRAPLAPILVKRGDLRKEKTIEDILNAFLEEQQTSAPNCWSIPNNHTGGGGGVNVQCLCTRYGRPPCGVVVVGGGGQFSRLLLETVLQDLVFCFAMPHAFQTGKTEIPWNTKRTLVQAFSRSHSAKELTKMVMSYCQSILTIQPKRDRDIDVLRITIQVLKHLVDFLGRSVPGVSSLQQRNRIHALLTKLATKEWYRRHSTIDNDHETTNHHHAMEDPPFADIQIRAPTTHGEIDQAKILHHLRVLKNGGYWQYLPKEEDNSPAVADDGVLREQSDSDDTSDLVGESDTRSSRRHGDLSSQVARDGVGNKENISHLVNRKQLRNRVSENELDHHDDEDDDPEEDEDHDDVLNAVDNHNDRFGIVHSMCVLSAQPQGIVVRRVTDDGWMMASSLDTTTVEASCLLRLPSKVASLGRDGMTIFGMDVMKRKDNGALEPVPSSSSRCQ</sequence>
<proteinExistence type="predicted"/>
<dbReference type="EMBL" id="JAGRRH010000012">
    <property type="protein sequence ID" value="KAG7362031.1"/>
    <property type="molecule type" value="Genomic_DNA"/>
</dbReference>
<feature type="compositionally biased region" description="Basic and acidic residues" evidence="1">
    <location>
        <begin position="287"/>
        <end position="297"/>
    </location>
</feature>
<name>A0A9K3LJP9_9STRA</name>
<evidence type="ECO:0000313" key="3">
    <source>
        <dbReference type="Proteomes" id="UP000693970"/>
    </source>
</evidence>
<evidence type="ECO:0000256" key="1">
    <source>
        <dbReference type="SAM" id="MobiDB-lite"/>
    </source>
</evidence>